<organism evidence="3 4">
    <name type="scientific">Xanthoceras sorbifolium</name>
    <dbReference type="NCBI Taxonomy" id="99658"/>
    <lineage>
        <taxon>Eukaryota</taxon>
        <taxon>Viridiplantae</taxon>
        <taxon>Streptophyta</taxon>
        <taxon>Embryophyta</taxon>
        <taxon>Tracheophyta</taxon>
        <taxon>Spermatophyta</taxon>
        <taxon>Magnoliopsida</taxon>
        <taxon>eudicotyledons</taxon>
        <taxon>Gunneridae</taxon>
        <taxon>Pentapetalae</taxon>
        <taxon>rosids</taxon>
        <taxon>malvids</taxon>
        <taxon>Sapindales</taxon>
        <taxon>Sapindaceae</taxon>
        <taxon>Xanthoceroideae</taxon>
        <taxon>Xanthoceras</taxon>
    </lineage>
</organism>
<feature type="compositionally biased region" description="Polar residues" evidence="1">
    <location>
        <begin position="14"/>
        <end position="24"/>
    </location>
</feature>
<name>A0ABQ8HVK8_9ROSI</name>
<evidence type="ECO:0000313" key="4">
    <source>
        <dbReference type="Proteomes" id="UP000827721"/>
    </source>
</evidence>
<accession>A0ABQ8HVK8</accession>
<dbReference type="Proteomes" id="UP000827721">
    <property type="component" value="Unassembled WGS sequence"/>
</dbReference>
<evidence type="ECO:0000256" key="2">
    <source>
        <dbReference type="SAM" id="Phobius"/>
    </source>
</evidence>
<sequence length="285" mass="31340">MYTEPNISIDGFGTTDQYFKGTSESGRHKPYDHEGVEPNLKRICIEAKSTGLGALCAEPNITQPSISLEADTSARGSDYRSREEKKEPHPKSKSAQFINNKVSLLHHTLLRGVGLLDCYGWSFLVCFFGGLCVFGLLGLLVLHLSALCEIYLSYHEQNMQDNQKNLSTASTDPLCADPACPVNFHPVNLSCLDEYYMVIEIHEDDLDAEIPFNQEILPVVIGGFIDYPRLEGLVRVLSLRACGFACCGDSHYLQSSLKVTFLSAVAKLCSGLVFWQFGAIATAGS</sequence>
<evidence type="ECO:0008006" key="5">
    <source>
        <dbReference type="Google" id="ProtNLM"/>
    </source>
</evidence>
<keyword evidence="4" id="KW-1185">Reference proteome</keyword>
<keyword evidence="2" id="KW-1133">Transmembrane helix</keyword>
<feature type="region of interest" description="Disordered" evidence="1">
    <location>
        <begin position="70"/>
        <end position="94"/>
    </location>
</feature>
<keyword evidence="2" id="KW-0812">Transmembrane</keyword>
<feature type="region of interest" description="Disordered" evidence="1">
    <location>
        <begin position="1"/>
        <end position="32"/>
    </location>
</feature>
<keyword evidence="2" id="KW-0472">Membrane</keyword>
<dbReference type="EMBL" id="JAFEMO010000007">
    <property type="protein sequence ID" value="KAH7568353.1"/>
    <property type="molecule type" value="Genomic_DNA"/>
</dbReference>
<evidence type="ECO:0000313" key="3">
    <source>
        <dbReference type="EMBL" id="KAH7568353.1"/>
    </source>
</evidence>
<evidence type="ECO:0000256" key="1">
    <source>
        <dbReference type="SAM" id="MobiDB-lite"/>
    </source>
</evidence>
<feature type="compositionally biased region" description="Basic and acidic residues" evidence="1">
    <location>
        <begin position="77"/>
        <end position="90"/>
    </location>
</feature>
<gene>
    <name evidence="3" type="ORF">JRO89_XS07G0280500</name>
</gene>
<feature type="transmembrane region" description="Helical" evidence="2">
    <location>
        <begin position="119"/>
        <end position="142"/>
    </location>
</feature>
<proteinExistence type="predicted"/>
<reference evidence="3 4" key="1">
    <citation type="submission" date="2021-02" db="EMBL/GenBank/DDBJ databases">
        <title>Plant Genome Project.</title>
        <authorList>
            <person name="Zhang R.-G."/>
        </authorList>
    </citation>
    <scope>NUCLEOTIDE SEQUENCE [LARGE SCALE GENOMIC DNA]</scope>
    <source>
        <tissue evidence="3">Leaves</tissue>
    </source>
</reference>
<protein>
    <recommendedName>
        <fullName evidence="5">Reticulon-like protein</fullName>
    </recommendedName>
</protein>
<comment type="caution">
    <text evidence="3">The sequence shown here is derived from an EMBL/GenBank/DDBJ whole genome shotgun (WGS) entry which is preliminary data.</text>
</comment>